<organism evidence="4">
    <name type="scientific">Gongylonema pulchrum</name>
    <dbReference type="NCBI Taxonomy" id="637853"/>
    <lineage>
        <taxon>Eukaryota</taxon>
        <taxon>Metazoa</taxon>
        <taxon>Ecdysozoa</taxon>
        <taxon>Nematoda</taxon>
        <taxon>Chromadorea</taxon>
        <taxon>Rhabditida</taxon>
        <taxon>Spirurina</taxon>
        <taxon>Spiruromorpha</taxon>
        <taxon>Spiruroidea</taxon>
        <taxon>Gongylonematidae</taxon>
        <taxon>Gongylonema</taxon>
    </lineage>
</organism>
<proteinExistence type="predicted"/>
<keyword evidence="3" id="KW-1185">Reference proteome</keyword>
<gene>
    <name evidence="2" type="ORF">GPUH_LOCUS8772</name>
</gene>
<evidence type="ECO:0000313" key="4">
    <source>
        <dbReference type="WBParaSite" id="GPUH_0000878201-mRNA-1"/>
    </source>
</evidence>
<accession>A0A183DJ81</accession>
<keyword evidence="1" id="KW-1133">Transmembrane helix</keyword>
<protein>
    <submittedName>
        <fullName evidence="4">CMP-N-acetylneuraminate-beta-1,4-galactoside alpha-2,3-sialyltransferase</fullName>
    </submittedName>
</protein>
<keyword evidence="1" id="KW-0812">Transmembrane</keyword>
<feature type="transmembrane region" description="Helical" evidence="1">
    <location>
        <begin position="7"/>
        <end position="26"/>
    </location>
</feature>
<evidence type="ECO:0000313" key="3">
    <source>
        <dbReference type="Proteomes" id="UP000271098"/>
    </source>
</evidence>
<sequence length="106" mass="12490">MVRKQSYVCTWALIMCGLLWLYFYSYHEFYIKSEKKELLASESNPEDSGYRQNPPLFRQPPCSIADLEFRYAWYKINQVVGLFQPFSYLIEPAVCAGIHAKEFCVN</sequence>
<dbReference type="AlphaFoldDB" id="A0A183DJ81"/>
<dbReference type="Proteomes" id="UP000271098">
    <property type="component" value="Unassembled WGS sequence"/>
</dbReference>
<dbReference type="WBParaSite" id="GPUH_0000878201-mRNA-1">
    <property type="protein sequence ID" value="GPUH_0000878201-mRNA-1"/>
    <property type="gene ID" value="GPUH_0000878201"/>
</dbReference>
<keyword evidence="1" id="KW-0472">Membrane</keyword>
<reference evidence="4" key="1">
    <citation type="submission" date="2016-06" db="UniProtKB">
        <authorList>
            <consortium name="WormBaseParasite"/>
        </authorList>
    </citation>
    <scope>IDENTIFICATION</scope>
</reference>
<dbReference type="EMBL" id="UYRT01026478">
    <property type="protein sequence ID" value="VDK65145.1"/>
    <property type="molecule type" value="Genomic_DNA"/>
</dbReference>
<evidence type="ECO:0000256" key="1">
    <source>
        <dbReference type="SAM" id="Phobius"/>
    </source>
</evidence>
<name>A0A183DJ81_9BILA</name>
<evidence type="ECO:0000313" key="2">
    <source>
        <dbReference type="EMBL" id="VDK65145.1"/>
    </source>
</evidence>
<reference evidence="2 3" key="2">
    <citation type="submission" date="2018-11" db="EMBL/GenBank/DDBJ databases">
        <authorList>
            <consortium name="Pathogen Informatics"/>
        </authorList>
    </citation>
    <scope>NUCLEOTIDE SEQUENCE [LARGE SCALE GENOMIC DNA]</scope>
</reference>